<dbReference type="RefSeq" id="WP_112483490.1">
    <property type="nucleotide sequence ID" value="NZ_JAIWZC010000001.1"/>
</dbReference>
<name>A0A2X2UJC3_9FIRM</name>
<protein>
    <submittedName>
        <fullName evidence="1">Uncharacterized protein</fullName>
    </submittedName>
</protein>
<keyword evidence="2" id="KW-1185">Reference proteome</keyword>
<evidence type="ECO:0000313" key="2">
    <source>
        <dbReference type="Proteomes" id="UP000251853"/>
    </source>
</evidence>
<gene>
    <name evidence="1" type="ORF">NCTC11224_05706</name>
</gene>
<dbReference type="Proteomes" id="UP000251853">
    <property type="component" value="Unassembled WGS sequence"/>
</dbReference>
<dbReference type="EMBL" id="UAVW01000021">
    <property type="protein sequence ID" value="SQB16646.1"/>
    <property type="molecule type" value="Genomic_DNA"/>
</dbReference>
<evidence type="ECO:0000313" key="1">
    <source>
        <dbReference type="EMBL" id="SQB16646.1"/>
    </source>
</evidence>
<proteinExistence type="predicted"/>
<reference evidence="1 2" key="1">
    <citation type="submission" date="2018-06" db="EMBL/GenBank/DDBJ databases">
        <authorList>
            <consortium name="Pathogen Informatics"/>
            <person name="Doyle S."/>
        </authorList>
    </citation>
    <scope>NUCLEOTIDE SEQUENCE [LARGE SCALE GENOMIC DNA]</scope>
    <source>
        <strain evidence="1 2">NCTC11224</strain>
    </source>
</reference>
<dbReference type="AlphaFoldDB" id="A0A2X2UJC3"/>
<sequence>MPIKFEIDRYLERFRWGVPEPHVSDTTRQCVQEFLDCWDEEVRENSLLNTPESTCRGFRILLEKFPELKESYFGLKIQDYLATNDSAVLGEILDGRMKLRMLKESKK</sequence>
<accession>A0A2X2UJC3</accession>
<organism evidence="1 2">
    <name type="scientific">Enterocloster clostridioformis</name>
    <dbReference type="NCBI Taxonomy" id="1531"/>
    <lineage>
        <taxon>Bacteria</taxon>
        <taxon>Bacillati</taxon>
        <taxon>Bacillota</taxon>
        <taxon>Clostridia</taxon>
        <taxon>Lachnospirales</taxon>
        <taxon>Lachnospiraceae</taxon>
        <taxon>Enterocloster</taxon>
    </lineage>
</organism>